<dbReference type="HOGENOM" id="CLU_879360_0_0_11"/>
<proteinExistence type="predicted"/>
<gene>
    <name evidence="2" type="ORF">HMPREF0291_11041</name>
</gene>
<evidence type="ECO:0000259" key="1">
    <source>
        <dbReference type="Pfam" id="PF18588"/>
    </source>
</evidence>
<dbReference type="OrthoDB" id="3283619at2"/>
<feature type="domain" description="Polysaccharide biosynthesis enzyme WcbI" evidence="1">
    <location>
        <begin position="9"/>
        <end position="206"/>
    </location>
</feature>
<dbReference type="AlphaFoldDB" id="D7WC32"/>
<dbReference type="Gene3D" id="3.40.50.12080">
    <property type="match status" value="2"/>
</dbReference>
<dbReference type="STRING" id="585529.HMPREF0291_11041"/>
<sequence>MTIFGAMFLTVVGNCQAESLRKLLASTGHFESERIPPVHELTQADMGWFGDMLARTDVLVTQPIREDYRGLPVGTAQMLAQLPPGARHAIVPVLRFDALMPFTAIIRDPADSSLNPPVVPYHDLRILCAAAQGLDAPVTPSLAPDAYRRALAMSVNQIRTREERFDSVRISDYLETLPVWHIINHPDNETLAVVASRILQTLGLSGSVTMPEYEMLGELDAPLDPGACAALGVSVRGRDAWMHRETGEIPWEEIVDKQLAHYRERPALVAHGLERHAERIANLELMP</sequence>
<accession>D7WC32</accession>
<name>D7WC32_9CORY</name>
<dbReference type="Pfam" id="PF18588">
    <property type="entry name" value="WcbI"/>
    <property type="match status" value="1"/>
</dbReference>
<keyword evidence="3" id="KW-1185">Reference proteome</keyword>
<dbReference type="RefSeq" id="WP_005289044.1">
    <property type="nucleotide sequence ID" value="NZ_CM000961.1"/>
</dbReference>
<dbReference type="eggNOG" id="ENOG502ZCJ8">
    <property type="taxonomic scope" value="Bacteria"/>
</dbReference>
<dbReference type="InterPro" id="IPR041307">
    <property type="entry name" value="WcbI"/>
</dbReference>
<comment type="caution">
    <text evidence="2">The sequence shown here is derived from an EMBL/GenBank/DDBJ whole genome shotgun (WGS) entry which is preliminary data.</text>
</comment>
<reference evidence="2" key="1">
    <citation type="submission" date="2010-06" db="EMBL/GenBank/DDBJ databases">
        <authorList>
            <person name="Muzny D."/>
            <person name="Qin X."/>
            <person name="Buhay C."/>
            <person name="Dugan-Rocha S."/>
            <person name="Ding Y."/>
            <person name="Chen G."/>
            <person name="Hawes A."/>
            <person name="Holder M."/>
            <person name="Jhangiani S."/>
            <person name="Johnson A."/>
            <person name="Khan Z."/>
            <person name="Li Z."/>
            <person name="Liu W."/>
            <person name="Liu X."/>
            <person name="Perez L."/>
            <person name="Shen H."/>
            <person name="Wang Q."/>
            <person name="Watt J."/>
            <person name="Xi L."/>
            <person name="Xin Y."/>
            <person name="Zhou J."/>
            <person name="Deng J."/>
            <person name="Jiang H."/>
            <person name="Liu Y."/>
            <person name="Qu J."/>
            <person name="Song X.-Z."/>
            <person name="Zhang L."/>
            <person name="Villasana D."/>
            <person name="Johnson A."/>
            <person name="Liu J."/>
            <person name="Liyanage D."/>
            <person name="Lorensuhewa L."/>
            <person name="Robinson T."/>
            <person name="Song A."/>
            <person name="Song B.-B."/>
            <person name="Dinh H."/>
            <person name="Thornton R."/>
            <person name="Coyle M."/>
            <person name="Francisco L."/>
            <person name="Jackson L."/>
            <person name="Javaid M."/>
            <person name="Korchina V."/>
            <person name="Kovar C."/>
            <person name="Mata R."/>
            <person name="Mathew T."/>
            <person name="Ngo R."/>
            <person name="Nguyen L."/>
            <person name="Nguyen N."/>
            <person name="Okwuonu G."/>
            <person name="Ongeri F."/>
            <person name="Pham C."/>
            <person name="Simmons D."/>
            <person name="Wilczek-Boney K."/>
            <person name="Hale W."/>
            <person name="Jakkamsetti A."/>
            <person name="Pham P."/>
            <person name="Ruth R."/>
            <person name="San Lucas F."/>
            <person name="Warren J."/>
            <person name="Zhang J."/>
            <person name="Zhao Z."/>
            <person name="Zhou C."/>
            <person name="Zhu D."/>
            <person name="Lee S."/>
            <person name="Bess C."/>
            <person name="Blankenburg K."/>
            <person name="Forbes L."/>
            <person name="Fu Q."/>
            <person name="Gubbala S."/>
            <person name="Hirani K."/>
            <person name="Jayaseelan J.C."/>
            <person name="Lara F."/>
            <person name="Munidasa M."/>
            <person name="Palculict T."/>
            <person name="Patil S."/>
            <person name="Pu L.-L."/>
            <person name="Saada N."/>
            <person name="Tang L."/>
            <person name="Weissenberger G."/>
            <person name="Zhu Y."/>
            <person name="Hemphill L."/>
            <person name="Shang Y."/>
            <person name="Youmans B."/>
            <person name="Ayvaz T."/>
            <person name="Ross M."/>
            <person name="Santibanez J."/>
            <person name="Aqrawi P."/>
            <person name="Gross S."/>
            <person name="Joshi V."/>
            <person name="Fowler G."/>
            <person name="Nazareth L."/>
            <person name="Reid J."/>
            <person name="Worley K."/>
            <person name="Petrosino J."/>
            <person name="Highlander S."/>
            <person name="Gibbs R."/>
        </authorList>
    </citation>
    <scope>NUCLEOTIDE SEQUENCE [LARGE SCALE GENOMIC DNA]</scope>
    <source>
        <strain evidence="2">ATCC 33030</strain>
    </source>
</reference>
<organism evidence="2 3">
    <name type="scientific">Corynebacterium genitalium ATCC 33030</name>
    <dbReference type="NCBI Taxonomy" id="585529"/>
    <lineage>
        <taxon>Bacteria</taxon>
        <taxon>Bacillati</taxon>
        <taxon>Actinomycetota</taxon>
        <taxon>Actinomycetes</taxon>
        <taxon>Mycobacteriales</taxon>
        <taxon>Corynebacteriaceae</taxon>
        <taxon>Corynebacterium</taxon>
    </lineage>
</organism>
<dbReference type="EMBL" id="ACLJ02000002">
    <property type="protein sequence ID" value="EFK54661.1"/>
    <property type="molecule type" value="Genomic_DNA"/>
</dbReference>
<evidence type="ECO:0000313" key="2">
    <source>
        <dbReference type="EMBL" id="EFK54661.1"/>
    </source>
</evidence>
<dbReference type="Proteomes" id="UP000004208">
    <property type="component" value="Unassembled WGS sequence"/>
</dbReference>
<protein>
    <recommendedName>
        <fullName evidence="1">Polysaccharide biosynthesis enzyme WcbI domain-containing protein</fullName>
    </recommendedName>
</protein>
<evidence type="ECO:0000313" key="3">
    <source>
        <dbReference type="Proteomes" id="UP000004208"/>
    </source>
</evidence>